<evidence type="ECO:0000313" key="8">
    <source>
        <dbReference type="EMBL" id="PKK92282.1"/>
    </source>
</evidence>
<feature type="domain" description="PurM-like C-terminal" evidence="7">
    <location>
        <begin position="152"/>
        <end position="322"/>
    </location>
</feature>
<dbReference type="InterPro" id="IPR004536">
    <property type="entry name" value="SPS/SelD"/>
</dbReference>
<dbReference type="InterPro" id="IPR036921">
    <property type="entry name" value="PurM-like_N_sf"/>
</dbReference>
<sequence length="329" mass="34489">MRPDALAQVLRQLQATIGDSDDPAILSGLAEGDDAAVVEVPSGGKIILTLDFFPPIVDDPCTFGKIAAANALSDVFAMGGTPVAALNICCFPPCLDTDIIASIIRGGAEKVKESGGMLVGGHTIEDDVPKYGLSVMGFSADGKIWEKKGASAGDAVILTKPLGTGIITTASKAGLVDALTFQLACESMAMLNKRAMETLRPFEPSACTDVTGFGLVGHALEICSRSSVAMEIDFKTLPFIGTAPNLAEEWLFPAGTNSNRHTYEKSVNFSPKIEEHMIALCNTPETSGGLLACVSSSCSAALLEEFRIQGIPAWQIGKVISGVPFLFFI</sequence>
<keyword evidence="4" id="KW-0067">ATP-binding</keyword>
<dbReference type="InterPro" id="IPR010918">
    <property type="entry name" value="PurM-like_C_dom"/>
</dbReference>
<evidence type="ECO:0000259" key="6">
    <source>
        <dbReference type="Pfam" id="PF00586"/>
    </source>
</evidence>
<name>A0A2N1PVF8_9BACT</name>
<dbReference type="InterPro" id="IPR016188">
    <property type="entry name" value="PurM-like_N"/>
</dbReference>
<keyword evidence="2" id="KW-0547">Nucleotide-binding</keyword>
<keyword evidence="3 8" id="KW-0418">Kinase</keyword>
<accession>A0A2N1PVF8</accession>
<dbReference type="AlphaFoldDB" id="A0A2N1PVF8"/>
<dbReference type="GO" id="GO:0016260">
    <property type="term" value="P:selenocysteine biosynthetic process"/>
    <property type="evidence" value="ECO:0007669"/>
    <property type="project" value="TreeGrafter"/>
</dbReference>
<evidence type="ECO:0000313" key="9">
    <source>
        <dbReference type="Proteomes" id="UP000233256"/>
    </source>
</evidence>
<protein>
    <submittedName>
        <fullName evidence="8">Selenide, water dikinase SelD</fullName>
    </submittedName>
</protein>
<dbReference type="NCBIfam" id="TIGR00476">
    <property type="entry name" value="selD"/>
    <property type="match status" value="1"/>
</dbReference>
<dbReference type="PIRSF" id="PIRSF036407">
    <property type="entry name" value="Selenphspht_syn"/>
    <property type="match status" value="1"/>
</dbReference>
<dbReference type="SUPFAM" id="SSF56042">
    <property type="entry name" value="PurM C-terminal domain-like"/>
    <property type="match status" value="1"/>
</dbReference>
<dbReference type="SUPFAM" id="SSF55326">
    <property type="entry name" value="PurM N-terminal domain-like"/>
    <property type="match status" value="1"/>
</dbReference>
<dbReference type="GO" id="GO:0005737">
    <property type="term" value="C:cytoplasm"/>
    <property type="evidence" value="ECO:0007669"/>
    <property type="project" value="TreeGrafter"/>
</dbReference>
<evidence type="ECO:0000259" key="7">
    <source>
        <dbReference type="Pfam" id="PF02769"/>
    </source>
</evidence>
<dbReference type="CDD" id="cd02195">
    <property type="entry name" value="SelD"/>
    <property type="match status" value="1"/>
</dbReference>
<organism evidence="8 9">
    <name type="scientific">Candidatus Wallbacteria bacterium HGW-Wallbacteria-1</name>
    <dbReference type="NCBI Taxonomy" id="2013854"/>
    <lineage>
        <taxon>Bacteria</taxon>
        <taxon>Candidatus Walliibacteriota</taxon>
    </lineage>
</organism>
<keyword evidence="5" id="KW-0711">Selenium</keyword>
<dbReference type="Pfam" id="PF02769">
    <property type="entry name" value="AIRS_C"/>
    <property type="match status" value="1"/>
</dbReference>
<dbReference type="PANTHER" id="PTHR10256:SF0">
    <property type="entry name" value="INACTIVE SELENIDE, WATER DIKINASE-LIKE PROTEIN-RELATED"/>
    <property type="match status" value="1"/>
</dbReference>
<evidence type="ECO:0000256" key="2">
    <source>
        <dbReference type="ARBA" id="ARBA00022741"/>
    </source>
</evidence>
<evidence type="ECO:0000256" key="3">
    <source>
        <dbReference type="ARBA" id="ARBA00022777"/>
    </source>
</evidence>
<dbReference type="GO" id="GO:0004756">
    <property type="term" value="F:selenide, water dikinase activity"/>
    <property type="evidence" value="ECO:0007669"/>
    <property type="project" value="TreeGrafter"/>
</dbReference>
<proteinExistence type="predicted"/>
<dbReference type="Proteomes" id="UP000233256">
    <property type="component" value="Unassembled WGS sequence"/>
</dbReference>
<dbReference type="Gene3D" id="3.30.1330.10">
    <property type="entry name" value="PurM-like, N-terminal domain"/>
    <property type="match status" value="1"/>
</dbReference>
<evidence type="ECO:0000256" key="5">
    <source>
        <dbReference type="ARBA" id="ARBA00023266"/>
    </source>
</evidence>
<evidence type="ECO:0000256" key="4">
    <source>
        <dbReference type="ARBA" id="ARBA00022840"/>
    </source>
</evidence>
<reference evidence="8 9" key="1">
    <citation type="journal article" date="2017" name="ISME J.">
        <title>Potential for microbial H2 and metal transformations associated with novel bacteria and archaea in deep terrestrial subsurface sediments.</title>
        <authorList>
            <person name="Hernsdorf A.W."/>
            <person name="Amano Y."/>
            <person name="Miyakawa K."/>
            <person name="Ise K."/>
            <person name="Suzuki Y."/>
            <person name="Anantharaman K."/>
            <person name="Probst A."/>
            <person name="Burstein D."/>
            <person name="Thomas B.C."/>
            <person name="Banfield J.F."/>
        </authorList>
    </citation>
    <scope>NUCLEOTIDE SEQUENCE [LARGE SCALE GENOMIC DNA]</scope>
    <source>
        <strain evidence="8">HGW-Wallbacteria-1</strain>
    </source>
</reference>
<evidence type="ECO:0000256" key="1">
    <source>
        <dbReference type="ARBA" id="ARBA00022679"/>
    </source>
</evidence>
<gene>
    <name evidence="8" type="primary">selD</name>
    <name evidence="8" type="ORF">CVV64_02385</name>
</gene>
<dbReference type="GO" id="GO:0005524">
    <property type="term" value="F:ATP binding"/>
    <property type="evidence" value="ECO:0007669"/>
    <property type="project" value="UniProtKB-KW"/>
</dbReference>
<dbReference type="PANTHER" id="PTHR10256">
    <property type="entry name" value="SELENIDE, WATER DIKINASE"/>
    <property type="match status" value="1"/>
</dbReference>
<keyword evidence="1" id="KW-0808">Transferase</keyword>
<dbReference type="EMBL" id="PGXC01000001">
    <property type="protein sequence ID" value="PKK92282.1"/>
    <property type="molecule type" value="Genomic_DNA"/>
</dbReference>
<feature type="domain" description="PurM-like N-terminal" evidence="6">
    <location>
        <begin position="32"/>
        <end position="137"/>
    </location>
</feature>
<dbReference type="Pfam" id="PF00586">
    <property type="entry name" value="AIRS"/>
    <property type="match status" value="1"/>
</dbReference>
<dbReference type="Gene3D" id="3.90.650.10">
    <property type="entry name" value="PurM-like C-terminal domain"/>
    <property type="match status" value="1"/>
</dbReference>
<comment type="caution">
    <text evidence="8">The sequence shown here is derived from an EMBL/GenBank/DDBJ whole genome shotgun (WGS) entry which is preliminary data.</text>
</comment>
<dbReference type="InterPro" id="IPR036676">
    <property type="entry name" value="PurM-like_C_sf"/>
</dbReference>